<keyword evidence="8" id="KW-1185">Reference proteome</keyword>
<dbReference type="HOGENOM" id="CLU_031468_2_1_1"/>
<dbReference type="InterPro" id="IPR003710">
    <property type="entry name" value="ApbA"/>
</dbReference>
<comment type="similarity">
    <text evidence="1 4">Belongs to the ketopantoate reductase family.</text>
</comment>
<dbReference type="GO" id="GO:0005737">
    <property type="term" value="C:cytoplasm"/>
    <property type="evidence" value="ECO:0007669"/>
    <property type="project" value="TreeGrafter"/>
</dbReference>
<dbReference type="Pfam" id="PF02558">
    <property type="entry name" value="ApbA"/>
    <property type="match status" value="1"/>
</dbReference>
<dbReference type="InterPro" id="IPR013328">
    <property type="entry name" value="6PGD_dom2"/>
</dbReference>
<dbReference type="Pfam" id="PF08546">
    <property type="entry name" value="ApbA_C"/>
    <property type="match status" value="1"/>
</dbReference>
<dbReference type="Proteomes" id="UP000019804">
    <property type="component" value="Unassembled WGS sequence"/>
</dbReference>
<evidence type="ECO:0000256" key="4">
    <source>
        <dbReference type="RuleBase" id="RU362068"/>
    </source>
</evidence>
<dbReference type="PANTHER" id="PTHR21708">
    <property type="entry name" value="PROBABLE 2-DEHYDROPANTOATE 2-REDUCTASE"/>
    <property type="match status" value="1"/>
</dbReference>
<feature type="domain" description="Ketopantoate reductase N-terminal" evidence="5">
    <location>
        <begin position="5"/>
        <end position="162"/>
    </location>
</feature>
<comment type="function">
    <text evidence="4">Catalyzes the NADPH-dependent reduction of ketopantoate into pantoic acid.</text>
</comment>
<dbReference type="InterPro" id="IPR008927">
    <property type="entry name" value="6-PGluconate_DH-like_C_sf"/>
</dbReference>
<evidence type="ECO:0000256" key="1">
    <source>
        <dbReference type="ARBA" id="ARBA00007870"/>
    </source>
</evidence>
<dbReference type="GO" id="GO:0015940">
    <property type="term" value="P:pantothenate biosynthetic process"/>
    <property type="evidence" value="ECO:0007669"/>
    <property type="project" value="InterPro"/>
</dbReference>
<organism evidence="7 8">
    <name type="scientific">Aspergillus ruber (strain CBS 135680)</name>
    <dbReference type="NCBI Taxonomy" id="1388766"/>
    <lineage>
        <taxon>Eukaryota</taxon>
        <taxon>Fungi</taxon>
        <taxon>Dikarya</taxon>
        <taxon>Ascomycota</taxon>
        <taxon>Pezizomycotina</taxon>
        <taxon>Eurotiomycetes</taxon>
        <taxon>Eurotiomycetidae</taxon>
        <taxon>Eurotiales</taxon>
        <taxon>Aspergillaceae</taxon>
        <taxon>Aspergillus</taxon>
        <taxon>Aspergillus subgen. Aspergillus</taxon>
    </lineage>
</organism>
<dbReference type="InterPro" id="IPR013752">
    <property type="entry name" value="KPA_reductase"/>
</dbReference>
<dbReference type="GeneID" id="63694049"/>
<keyword evidence="3 4" id="KW-0560">Oxidoreductase</keyword>
<feature type="domain" description="Ketopantoate reductase C-terminal" evidence="6">
    <location>
        <begin position="198"/>
        <end position="319"/>
    </location>
</feature>
<dbReference type="RefSeq" id="XP_040639202.1">
    <property type="nucleotide sequence ID" value="XM_040778925.1"/>
</dbReference>
<comment type="catalytic activity">
    <reaction evidence="4">
        <text>(R)-pantoate + NADP(+) = 2-dehydropantoate + NADPH + H(+)</text>
        <dbReference type="Rhea" id="RHEA:16233"/>
        <dbReference type="ChEBI" id="CHEBI:11561"/>
        <dbReference type="ChEBI" id="CHEBI:15378"/>
        <dbReference type="ChEBI" id="CHEBI:15980"/>
        <dbReference type="ChEBI" id="CHEBI:57783"/>
        <dbReference type="ChEBI" id="CHEBI:58349"/>
        <dbReference type="EC" id="1.1.1.169"/>
    </reaction>
</comment>
<dbReference type="STRING" id="1388766.A0A017SFV6"/>
<dbReference type="InterPro" id="IPR036291">
    <property type="entry name" value="NAD(P)-bd_dom_sf"/>
</dbReference>
<dbReference type="AlphaFoldDB" id="A0A017SFV6"/>
<reference evidence="8" key="1">
    <citation type="journal article" date="2014" name="Nat. Commun.">
        <title>Genomic adaptations of the halophilic Dead Sea filamentous fungus Eurotium rubrum.</title>
        <authorList>
            <person name="Kis-Papo T."/>
            <person name="Weig A.R."/>
            <person name="Riley R."/>
            <person name="Persoh D."/>
            <person name="Salamov A."/>
            <person name="Sun H."/>
            <person name="Lipzen A."/>
            <person name="Wasser S.P."/>
            <person name="Rambold G."/>
            <person name="Grigoriev I.V."/>
            <person name="Nevo E."/>
        </authorList>
    </citation>
    <scope>NUCLEOTIDE SEQUENCE [LARGE SCALE GENOMIC DNA]</scope>
    <source>
        <strain evidence="8">CBS 135680</strain>
    </source>
</reference>
<evidence type="ECO:0000256" key="2">
    <source>
        <dbReference type="ARBA" id="ARBA00022857"/>
    </source>
</evidence>
<evidence type="ECO:0000256" key="3">
    <source>
        <dbReference type="ARBA" id="ARBA00023002"/>
    </source>
</evidence>
<evidence type="ECO:0000259" key="6">
    <source>
        <dbReference type="Pfam" id="PF08546"/>
    </source>
</evidence>
<dbReference type="InterPro" id="IPR013332">
    <property type="entry name" value="KPR_N"/>
</dbReference>
<dbReference type="GO" id="GO:0008677">
    <property type="term" value="F:2-dehydropantoate 2-reductase activity"/>
    <property type="evidence" value="ECO:0007669"/>
    <property type="project" value="UniProtKB-EC"/>
</dbReference>
<dbReference type="SUPFAM" id="SSF48179">
    <property type="entry name" value="6-phosphogluconate dehydrogenase C-terminal domain-like"/>
    <property type="match status" value="1"/>
</dbReference>
<dbReference type="FunFam" id="1.10.1040.10:FF:000017">
    <property type="entry name" value="2-dehydropantoate 2-reductase"/>
    <property type="match status" value="1"/>
</dbReference>
<dbReference type="SUPFAM" id="SSF51735">
    <property type="entry name" value="NAD(P)-binding Rossmann-fold domains"/>
    <property type="match status" value="1"/>
</dbReference>
<evidence type="ECO:0000259" key="5">
    <source>
        <dbReference type="Pfam" id="PF02558"/>
    </source>
</evidence>
<dbReference type="Gene3D" id="1.10.1040.10">
    <property type="entry name" value="N-(1-d-carboxylethyl)-l-norvaline Dehydrogenase, domain 2"/>
    <property type="match status" value="1"/>
</dbReference>
<evidence type="ECO:0000313" key="8">
    <source>
        <dbReference type="Proteomes" id="UP000019804"/>
    </source>
</evidence>
<dbReference type="EMBL" id="KK088421">
    <property type="protein sequence ID" value="EYE95514.1"/>
    <property type="molecule type" value="Genomic_DNA"/>
</dbReference>
<dbReference type="InterPro" id="IPR051402">
    <property type="entry name" value="KPR-Related"/>
</dbReference>
<accession>A0A017SFV6</accession>
<evidence type="ECO:0000313" key="7">
    <source>
        <dbReference type="EMBL" id="EYE95514.1"/>
    </source>
</evidence>
<dbReference type="OrthoDB" id="3609at2759"/>
<dbReference type="NCBIfam" id="TIGR00745">
    <property type="entry name" value="apbA_panE"/>
    <property type="match status" value="1"/>
</dbReference>
<keyword evidence="2 4" id="KW-0521">NADP</keyword>
<dbReference type="Gene3D" id="3.40.50.720">
    <property type="entry name" value="NAD(P)-binding Rossmann-like Domain"/>
    <property type="match status" value="1"/>
</dbReference>
<sequence>MVNTLIVGCGGIGTIAALNLQSGGKARVTTVLRSNYDHVKQHGFHIRSLDHGVVESFHPDTIRNTVPNLSEENIEPYRYIVCTTKNIADVPPSLSDLIRPAVTPGYSVIVLIQNGLNIEKPILDSFPQNIVLSSVSFCGSHEVGTGQIVHEDHDRASIGAFDNPNLDAQVQQKAAMDFVEIYKAGGKCSPEYQPNVGWTRWRKLLYNACLNSICAVTDLDTGRMQLADGATDNLVRPAMQEIRAAAKAYGHDLPEELVETMIRMDPITMYNPPSMQVDLRKGRYCEFETVVGEPLRAGLARGVPMPLLTALYHILRAVQWKTKERNGLVTIPEPEDHSVKR</sequence>
<gene>
    <name evidence="7" type="ORF">EURHEDRAFT_377104</name>
</gene>
<protein>
    <recommendedName>
        <fullName evidence="4">2-dehydropantoate 2-reductase</fullName>
        <ecNumber evidence="4">1.1.1.169</ecNumber>
    </recommendedName>
    <alternativeName>
        <fullName evidence="4">Ketopantoate reductase</fullName>
    </alternativeName>
</protein>
<name>A0A017SFV6_ASPRC</name>
<proteinExistence type="inferred from homology"/>
<dbReference type="PANTHER" id="PTHR21708:SF30">
    <property type="entry name" value="2-DEHYDROPANTOATE 2-REDUCTASE-RELATED"/>
    <property type="match status" value="1"/>
</dbReference>
<dbReference type="EC" id="1.1.1.169" evidence="4"/>